<dbReference type="PANTHER" id="PTHR13581">
    <property type="entry name" value="MRG-BINDING PROTEIN"/>
    <property type="match status" value="1"/>
</dbReference>
<evidence type="ECO:0008006" key="10">
    <source>
        <dbReference type="Google" id="ProtNLM"/>
    </source>
</evidence>
<feature type="compositionally biased region" description="Low complexity" evidence="7">
    <location>
        <begin position="138"/>
        <end position="164"/>
    </location>
</feature>
<keyword evidence="6" id="KW-0539">Nucleus</keyword>
<feature type="compositionally biased region" description="Low complexity" evidence="7">
    <location>
        <begin position="202"/>
        <end position="212"/>
    </location>
</feature>
<evidence type="ECO:0000256" key="2">
    <source>
        <dbReference type="ARBA" id="ARBA00007117"/>
    </source>
</evidence>
<proteinExistence type="inferred from homology"/>
<evidence type="ECO:0000256" key="7">
    <source>
        <dbReference type="SAM" id="MobiDB-lite"/>
    </source>
</evidence>
<evidence type="ECO:0000256" key="4">
    <source>
        <dbReference type="ARBA" id="ARBA00023015"/>
    </source>
</evidence>
<protein>
    <recommendedName>
        <fullName evidence="10">MRG-binding protein</fullName>
    </recommendedName>
</protein>
<feature type="compositionally biased region" description="Basic and acidic residues" evidence="7">
    <location>
        <begin position="101"/>
        <end position="115"/>
    </location>
</feature>
<accession>A0AAN9GAH2</accession>
<dbReference type="GO" id="GO:0006357">
    <property type="term" value="P:regulation of transcription by RNA polymerase II"/>
    <property type="evidence" value="ECO:0007669"/>
    <property type="project" value="TreeGrafter"/>
</dbReference>
<evidence type="ECO:0000313" key="9">
    <source>
        <dbReference type="Proteomes" id="UP001374579"/>
    </source>
</evidence>
<reference evidence="8 9" key="1">
    <citation type="submission" date="2024-02" db="EMBL/GenBank/DDBJ databases">
        <title>Chromosome-scale genome assembly of the rough periwinkle Littorina saxatilis.</title>
        <authorList>
            <person name="De Jode A."/>
            <person name="Faria R."/>
            <person name="Formenti G."/>
            <person name="Sims Y."/>
            <person name="Smith T.P."/>
            <person name="Tracey A."/>
            <person name="Wood J.M.D."/>
            <person name="Zagrodzka Z.B."/>
            <person name="Johannesson K."/>
            <person name="Butlin R.K."/>
            <person name="Leder E.H."/>
        </authorList>
    </citation>
    <scope>NUCLEOTIDE SEQUENCE [LARGE SCALE GENOMIC DNA]</scope>
    <source>
        <strain evidence="8">Snail1</strain>
        <tissue evidence="8">Muscle</tissue>
    </source>
</reference>
<evidence type="ECO:0000313" key="8">
    <source>
        <dbReference type="EMBL" id="KAK7100519.1"/>
    </source>
</evidence>
<comment type="similarity">
    <text evidence="2">Belongs to the EAF7 family.</text>
</comment>
<feature type="region of interest" description="Disordered" evidence="7">
    <location>
        <begin position="101"/>
        <end position="218"/>
    </location>
</feature>
<evidence type="ECO:0000256" key="1">
    <source>
        <dbReference type="ARBA" id="ARBA00004123"/>
    </source>
</evidence>
<dbReference type="PANTHER" id="PTHR13581:SF5">
    <property type="entry name" value="MRG_MORF4L-BINDING PROTEIN"/>
    <property type="match status" value="1"/>
</dbReference>
<feature type="compositionally biased region" description="Basic and acidic residues" evidence="7">
    <location>
        <begin position="123"/>
        <end position="137"/>
    </location>
</feature>
<dbReference type="Proteomes" id="UP001374579">
    <property type="component" value="Unassembled WGS sequence"/>
</dbReference>
<sequence length="218" mass="23764">MGESFQPGAWSVEMEVNLFHAMRSHKPVGVNRHFHMVLIHEKLSSPASKKLTAKNVWDHLSTMYDLQALNESEILPIPNKIVDFKLPGELTQMCEEDFPRMKNVGTEETKAKLEGQAKGGKSSRSETKTTDTKKSSESKNSTPSENRSSQSAKQDSKSSTPSSSRGDGKGGGKGGHSATPHSASSTPDPSPKRTKRTRHNQSAANSPASDAPPTKRRR</sequence>
<organism evidence="8 9">
    <name type="scientific">Littorina saxatilis</name>
    <dbReference type="NCBI Taxonomy" id="31220"/>
    <lineage>
        <taxon>Eukaryota</taxon>
        <taxon>Metazoa</taxon>
        <taxon>Spiralia</taxon>
        <taxon>Lophotrochozoa</taxon>
        <taxon>Mollusca</taxon>
        <taxon>Gastropoda</taxon>
        <taxon>Caenogastropoda</taxon>
        <taxon>Littorinimorpha</taxon>
        <taxon>Littorinoidea</taxon>
        <taxon>Littorinidae</taxon>
        <taxon>Littorina</taxon>
    </lineage>
</organism>
<dbReference type="GO" id="GO:0006325">
    <property type="term" value="P:chromatin organization"/>
    <property type="evidence" value="ECO:0007669"/>
    <property type="project" value="UniProtKB-KW"/>
</dbReference>
<comment type="subcellular location">
    <subcellularLocation>
        <location evidence="1">Nucleus</location>
    </subcellularLocation>
</comment>
<keyword evidence="3" id="KW-0156">Chromatin regulator</keyword>
<name>A0AAN9GAH2_9CAEN</name>
<gene>
    <name evidence="8" type="ORF">V1264_023458</name>
</gene>
<dbReference type="GO" id="GO:0035267">
    <property type="term" value="C:NuA4 histone acetyltransferase complex"/>
    <property type="evidence" value="ECO:0007669"/>
    <property type="project" value="TreeGrafter"/>
</dbReference>
<dbReference type="Pfam" id="PF07904">
    <property type="entry name" value="Eaf7"/>
    <property type="match status" value="1"/>
</dbReference>
<evidence type="ECO:0000256" key="6">
    <source>
        <dbReference type="ARBA" id="ARBA00023242"/>
    </source>
</evidence>
<dbReference type="AlphaFoldDB" id="A0AAN9GAH2"/>
<dbReference type="InterPro" id="IPR012423">
    <property type="entry name" value="Eaf7/MRGBP"/>
</dbReference>
<comment type="caution">
    <text evidence="8">The sequence shown here is derived from an EMBL/GenBank/DDBJ whole genome shotgun (WGS) entry which is preliminary data.</text>
</comment>
<dbReference type="GO" id="GO:0005634">
    <property type="term" value="C:nucleus"/>
    <property type="evidence" value="ECO:0007669"/>
    <property type="project" value="UniProtKB-SubCell"/>
</dbReference>
<keyword evidence="5" id="KW-0804">Transcription</keyword>
<dbReference type="EMBL" id="JBAMIC010000011">
    <property type="protein sequence ID" value="KAK7100519.1"/>
    <property type="molecule type" value="Genomic_DNA"/>
</dbReference>
<evidence type="ECO:0000256" key="3">
    <source>
        <dbReference type="ARBA" id="ARBA00022853"/>
    </source>
</evidence>
<evidence type="ECO:0000256" key="5">
    <source>
        <dbReference type="ARBA" id="ARBA00023163"/>
    </source>
</evidence>
<keyword evidence="4" id="KW-0805">Transcription regulation</keyword>
<keyword evidence="9" id="KW-1185">Reference proteome</keyword>